<dbReference type="Gene3D" id="1.25.40.10">
    <property type="entry name" value="Tetratricopeptide repeat domain"/>
    <property type="match status" value="2"/>
</dbReference>
<dbReference type="Proteomes" id="UP000298252">
    <property type="component" value="Unassembled WGS sequence"/>
</dbReference>
<evidence type="ECO:0000313" key="3">
    <source>
        <dbReference type="Proteomes" id="UP000199639"/>
    </source>
</evidence>
<dbReference type="AlphaFoldDB" id="A0A4R8UZT3"/>
<dbReference type="InterPro" id="IPR011990">
    <property type="entry name" value="TPR-like_helical_dom_sf"/>
</dbReference>
<protein>
    <recommendedName>
        <fullName evidence="5">Tetratricopeptide repeat protein</fullName>
    </recommendedName>
</protein>
<evidence type="ECO:0008006" key="5">
    <source>
        <dbReference type="Google" id="ProtNLM"/>
    </source>
</evidence>
<dbReference type="Proteomes" id="UP000199639">
    <property type="component" value="Unassembled WGS sequence"/>
</dbReference>
<name>A0A4R8UZT3_9MICO</name>
<reference evidence="1 3" key="1">
    <citation type="submission" date="2016-10" db="EMBL/GenBank/DDBJ databases">
        <authorList>
            <person name="Varghese N."/>
            <person name="Submissions S."/>
        </authorList>
    </citation>
    <scope>NUCLEOTIDE SEQUENCE [LARGE SCALE GENOMIC DNA]</scope>
    <source>
        <strain evidence="1 3">CGMCC 1.11215</strain>
    </source>
</reference>
<gene>
    <name evidence="2" type="ORF">E3O21_17185</name>
    <name evidence="1" type="ORF">SAMN05216368_11511</name>
</gene>
<dbReference type="EMBL" id="SOFD01000040">
    <property type="protein sequence ID" value="TFB73633.1"/>
    <property type="molecule type" value="Genomic_DNA"/>
</dbReference>
<dbReference type="SUPFAM" id="SSF48452">
    <property type="entry name" value="TPR-like"/>
    <property type="match status" value="1"/>
</dbReference>
<proteinExistence type="predicted"/>
<reference evidence="2 4" key="2">
    <citation type="submission" date="2019-03" db="EMBL/GenBank/DDBJ databases">
        <title>Genomics of glacier-inhabiting Cryobacterium strains.</title>
        <authorList>
            <person name="Liu Q."/>
            <person name="Xin Y.-H."/>
        </authorList>
    </citation>
    <scope>NUCLEOTIDE SEQUENCE [LARGE SCALE GENOMIC DNA]</scope>
    <source>
        <strain evidence="2 4">Hh8</strain>
    </source>
</reference>
<dbReference type="STRING" id="1424659.SAMN05216368_11511"/>
<sequence length="506" mass="55348">MSLQPVDDAREVVPRWRSFADAKTSVELAPLRRVQEKASEAELAPLRAQFESSRDRYVIADYLGALIAYQVDQKVIDPVAYALAGVSEEGSGLWAFATDAIKQANQNTAQGVGELLSINRHARLQLGALRQVMKRSPRRATFRMDAALAHATLGNRESANREARIALQLAPTNRFVVRSAARLLISQGEPDEAVWVLRGAGSHVNDPWVLAPLMSALQLAGQKQTEFRAARELATVGHHSETDLAELRSEMATIELTAGRTKIARGLFRASLQDPNDNVVAQAEWASKAGGFSLPEHALNVERGYEARSRAFARESRWEESVFEGRAWQRDEPFALEPALSTSYVAALVLEDYERALEVASAGLNFHPDDSMLRNNAAFAAAHLGKTPEAQEHLRRAGTSDGADERTTIIATRGLIAFREGDPAKGRELYSQAVSQFRRAGNADMSVLATSLWAMEELRAHSPVAGPTRDAALQDSAHAQLPEVELVIQRMKNAFSAPGSWSSSAK</sequence>
<accession>A0A4R8UZT3</accession>
<evidence type="ECO:0000313" key="1">
    <source>
        <dbReference type="EMBL" id="SDO31903.1"/>
    </source>
</evidence>
<evidence type="ECO:0000313" key="2">
    <source>
        <dbReference type="EMBL" id="TFB73633.1"/>
    </source>
</evidence>
<keyword evidence="4" id="KW-1185">Reference proteome</keyword>
<dbReference type="EMBL" id="FNIB01000015">
    <property type="protein sequence ID" value="SDO31903.1"/>
    <property type="molecule type" value="Genomic_DNA"/>
</dbReference>
<evidence type="ECO:0000313" key="4">
    <source>
        <dbReference type="Proteomes" id="UP000298252"/>
    </source>
</evidence>
<dbReference type="RefSeq" id="WP_092341887.1">
    <property type="nucleotide sequence ID" value="NZ_FNIB01000015.1"/>
</dbReference>
<organism evidence="1 3">
    <name type="scientific">Cryobacterium flavum</name>
    <dbReference type="NCBI Taxonomy" id="1424659"/>
    <lineage>
        <taxon>Bacteria</taxon>
        <taxon>Bacillati</taxon>
        <taxon>Actinomycetota</taxon>
        <taxon>Actinomycetes</taxon>
        <taxon>Micrococcales</taxon>
        <taxon>Microbacteriaceae</taxon>
        <taxon>Cryobacterium</taxon>
    </lineage>
</organism>